<feature type="compositionally biased region" description="Low complexity" evidence="2">
    <location>
        <begin position="184"/>
        <end position="202"/>
    </location>
</feature>
<feature type="compositionally biased region" description="Low complexity" evidence="2">
    <location>
        <begin position="326"/>
        <end position="339"/>
    </location>
</feature>
<feature type="compositionally biased region" description="Polar residues" evidence="2">
    <location>
        <begin position="374"/>
        <end position="399"/>
    </location>
</feature>
<feature type="region of interest" description="Disordered" evidence="2">
    <location>
        <begin position="761"/>
        <end position="810"/>
    </location>
</feature>
<evidence type="ECO:0000256" key="2">
    <source>
        <dbReference type="SAM" id="MobiDB-lite"/>
    </source>
</evidence>
<gene>
    <name evidence="3" type="ORF">LTR69_011373</name>
</gene>
<evidence type="ECO:0000313" key="4">
    <source>
        <dbReference type="Proteomes" id="UP001345691"/>
    </source>
</evidence>
<feature type="coiled-coil region" evidence="1">
    <location>
        <begin position="245"/>
        <end position="279"/>
    </location>
</feature>
<protein>
    <recommendedName>
        <fullName evidence="5">Yippee domain-containing protein</fullName>
    </recommendedName>
</protein>
<keyword evidence="1" id="KW-0175">Coiled coil</keyword>
<reference evidence="3 4" key="1">
    <citation type="submission" date="2023-08" db="EMBL/GenBank/DDBJ databases">
        <title>Black Yeasts Isolated from many extreme environments.</title>
        <authorList>
            <person name="Coleine C."/>
            <person name="Stajich J.E."/>
            <person name="Selbmann L."/>
        </authorList>
    </citation>
    <scope>NUCLEOTIDE SEQUENCE [LARGE SCALE GENOMIC DNA]</scope>
    <source>
        <strain evidence="3 4">CCFEE 6328</strain>
    </source>
</reference>
<evidence type="ECO:0008006" key="5">
    <source>
        <dbReference type="Google" id="ProtNLM"/>
    </source>
</evidence>
<feature type="region of interest" description="Disordered" evidence="2">
    <location>
        <begin position="161"/>
        <end position="214"/>
    </location>
</feature>
<keyword evidence="4" id="KW-1185">Reference proteome</keyword>
<dbReference type="Proteomes" id="UP001345691">
    <property type="component" value="Unassembled WGS sequence"/>
</dbReference>
<accession>A0ABR0IV58</accession>
<sequence>MSSSSRRVSQVPAPNVNLFCTQCDTQIGVFANEWTRLTSTYVYAAHVGKHFGTEVANKTQVVPNGVVQKAVGGCTTAEVFCKNCSAGVGQYCKAAPTAEQRRLMYGYQWSDKRCLDADDDSDQYFYKLSKTYLKDNETNTIVDPIFAFSGNIARNTSRLSVAPRQSLPSLPRWSQTPVRSDDMPSTSRSFSESQSQFHQPSPLQNTSYPEPPTDLHLEAYETRLKAQDDKIAAQGQTLRQQDTQIRLLTTLLETLQSTVEDLKKSMREMKSQKTAARSDTWQNDSVTEATGSMLRDMRQPQTSTADIERLRVENNVMKARLEDLESATGGSTGSPNTTSMLGKRKRNGDTTRPGTSKFRGSTSHESPSFHGASSFIQMPTPRSSNPSDSQSQGASTPSRDLTPEELSDVTQQHLSQANDKAKQDLELPADSVLQEGEGDDSIQGSEDAPDDKETAQSSAGDESAISAVEPLLGTEQSEDSILPASTPIMDVEPSFDNGDDENNIDAPPPDSNIDMRTENETAIAEPAHFTSISSSPAENVEFSDEEREQVSNQRNDDDNETVNVRTVAGKEPLQQPEPRTRRQTRRSSAAVRVAETAKDGRYAAPEPSTIARVIPRRLEKDGFARVATPTSVEAALRGHKPKALQPVTQILFKELDELGLQEWKHKDRKCAEYRKIVSEARKRKREENKLAKLVNSGTGVDVVAATAGREDLPSPSDLIQRSIGSLDDAFQAATAALLDGSTGQLKATGTVPFPGHTTFKVRDSNDQPTVNAGMVESVSSEDTMSTRRRQREAEIRRRDQLAMEAMDTSD</sequence>
<feature type="compositionally biased region" description="Polar residues" evidence="2">
    <location>
        <begin position="408"/>
        <end position="418"/>
    </location>
</feature>
<feature type="region of interest" description="Disordered" evidence="2">
    <location>
        <begin position="321"/>
        <end position="605"/>
    </location>
</feature>
<feature type="compositionally biased region" description="Polar residues" evidence="2">
    <location>
        <begin position="166"/>
        <end position="178"/>
    </location>
</feature>
<dbReference type="EMBL" id="JAVRRF010000058">
    <property type="protein sequence ID" value="KAK5048434.1"/>
    <property type="molecule type" value="Genomic_DNA"/>
</dbReference>
<comment type="caution">
    <text evidence="3">The sequence shown here is derived from an EMBL/GenBank/DDBJ whole genome shotgun (WGS) entry which is preliminary data.</text>
</comment>
<feature type="compositionally biased region" description="Polar residues" evidence="2">
    <location>
        <begin position="350"/>
        <end position="366"/>
    </location>
</feature>
<feature type="compositionally biased region" description="Basic and acidic residues" evidence="2">
    <location>
        <begin position="791"/>
        <end position="801"/>
    </location>
</feature>
<organism evidence="3 4">
    <name type="scientific">Exophiala sideris</name>
    <dbReference type="NCBI Taxonomy" id="1016849"/>
    <lineage>
        <taxon>Eukaryota</taxon>
        <taxon>Fungi</taxon>
        <taxon>Dikarya</taxon>
        <taxon>Ascomycota</taxon>
        <taxon>Pezizomycotina</taxon>
        <taxon>Eurotiomycetes</taxon>
        <taxon>Chaetothyriomycetidae</taxon>
        <taxon>Chaetothyriales</taxon>
        <taxon>Herpotrichiellaceae</taxon>
        <taxon>Exophiala</taxon>
    </lineage>
</organism>
<proteinExistence type="predicted"/>
<evidence type="ECO:0000256" key="1">
    <source>
        <dbReference type="SAM" id="Coils"/>
    </source>
</evidence>
<name>A0ABR0IV58_9EURO</name>
<evidence type="ECO:0000313" key="3">
    <source>
        <dbReference type="EMBL" id="KAK5048434.1"/>
    </source>
</evidence>